<feature type="chain" id="PRO_5013266387" description="DUF243 domain-containing protein" evidence="2">
    <location>
        <begin position="16"/>
        <end position="319"/>
    </location>
</feature>
<sequence>MRGFIVICLCATVLAAPQGYNYNQQQSGFSAGLPNFKTNAHVATTTTKTQEAHGFLQQAVNSGNLQQALLGGQTTAHNTQQFSTAPKFPQYQPATQQNFGFANVQQQQAPSVGNFGGQQQFNGFQQQQYSNPNTVTKDIYVHVAPEDGENQQYQQPALPPPPPRKHYRIVFIKAPSQNINKAALRIQQAPTEEKTIIYVLTKKPDPLDLQAAIQDVQPKQPSKPEVYFIKYKTQEEAQHAQRTIQAQYDQLGGTSQVSDEGIAPVASVIGSLDGGQQTGLDFSNGSAHTSSSSSQSSSSFTSSGAVNNGSQYLPPIVKL</sequence>
<protein>
    <recommendedName>
        <fullName evidence="3">DUF243 domain-containing protein</fullName>
    </recommendedName>
</protein>
<dbReference type="GO" id="GO:0008010">
    <property type="term" value="F:structural constituent of chitin-based larval cuticle"/>
    <property type="evidence" value="ECO:0007669"/>
    <property type="project" value="TreeGrafter"/>
</dbReference>
<dbReference type="PANTHER" id="PTHR31927:SF2">
    <property type="entry name" value="FI07246P-RELATED"/>
    <property type="match status" value="1"/>
</dbReference>
<dbReference type="OMA" id="EHYPQPA"/>
<evidence type="ECO:0000256" key="1">
    <source>
        <dbReference type="SAM" id="MobiDB-lite"/>
    </source>
</evidence>
<feature type="domain" description="DUF243" evidence="3">
    <location>
        <begin position="133"/>
        <end position="234"/>
    </location>
</feature>
<dbReference type="STRING" id="7375.A0A0L0CJR1"/>
<dbReference type="SMART" id="SM00690">
    <property type="entry name" value="DM5"/>
    <property type="match status" value="1"/>
</dbReference>
<dbReference type="AlphaFoldDB" id="A0A0L0CJR1"/>
<dbReference type="GO" id="GO:0040003">
    <property type="term" value="P:chitin-based cuticle development"/>
    <property type="evidence" value="ECO:0007669"/>
    <property type="project" value="TreeGrafter"/>
</dbReference>
<dbReference type="GO" id="GO:0062129">
    <property type="term" value="C:chitin-based extracellular matrix"/>
    <property type="evidence" value="ECO:0007669"/>
    <property type="project" value="TreeGrafter"/>
</dbReference>
<organism evidence="4 5">
    <name type="scientific">Lucilia cuprina</name>
    <name type="common">Green bottle fly</name>
    <name type="synonym">Australian sheep blowfly</name>
    <dbReference type="NCBI Taxonomy" id="7375"/>
    <lineage>
        <taxon>Eukaryota</taxon>
        <taxon>Metazoa</taxon>
        <taxon>Ecdysozoa</taxon>
        <taxon>Arthropoda</taxon>
        <taxon>Hexapoda</taxon>
        <taxon>Insecta</taxon>
        <taxon>Pterygota</taxon>
        <taxon>Neoptera</taxon>
        <taxon>Endopterygota</taxon>
        <taxon>Diptera</taxon>
        <taxon>Brachycera</taxon>
        <taxon>Muscomorpha</taxon>
        <taxon>Oestroidea</taxon>
        <taxon>Calliphoridae</taxon>
        <taxon>Luciliinae</taxon>
        <taxon>Lucilia</taxon>
    </lineage>
</organism>
<dbReference type="Pfam" id="PF03103">
    <property type="entry name" value="DUF243"/>
    <property type="match status" value="1"/>
</dbReference>
<accession>A0A0L0CJR1</accession>
<reference evidence="4 5" key="1">
    <citation type="journal article" date="2015" name="Nat. Commun.">
        <title>Lucilia cuprina genome unlocks parasitic fly biology to underpin future interventions.</title>
        <authorList>
            <person name="Anstead C.A."/>
            <person name="Korhonen P.K."/>
            <person name="Young N.D."/>
            <person name="Hall R.S."/>
            <person name="Jex A.R."/>
            <person name="Murali S.C."/>
            <person name="Hughes D.S."/>
            <person name="Lee S.F."/>
            <person name="Perry T."/>
            <person name="Stroehlein A.J."/>
            <person name="Ansell B.R."/>
            <person name="Breugelmans B."/>
            <person name="Hofmann A."/>
            <person name="Qu J."/>
            <person name="Dugan S."/>
            <person name="Lee S.L."/>
            <person name="Chao H."/>
            <person name="Dinh H."/>
            <person name="Han Y."/>
            <person name="Doddapaneni H.V."/>
            <person name="Worley K.C."/>
            <person name="Muzny D.M."/>
            <person name="Ioannidis P."/>
            <person name="Waterhouse R.M."/>
            <person name="Zdobnov E.M."/>
            <person name="James P.J."/>
            <person name="Bagnall N.H."/>
            <person name="Kotze A.C."/>
            <person name="Gibbs R.A."/>
            <person name="Richards S."/>
            <person name="Batterham P."/>
            <person name="Gasser R.B."/>
        </authorList>
    </citation>
    <scope>NUCLEOTIDE SEQUENCE [LARGE SCALE GENOMIC DNA]</scope>
    <source>
        <strain evidence="4 5">LS</strain>
        <tissue evidence="4">Full body</tissue>
    </source>
</reference>
<evidence type="ECO:0000313" key="4">
    <source>
        <dbReference type="EMBL" id="KNC32442.1"/>
    </source>
</evidence>
<dbReference type="InterPro" id="IPR004145">
    <property type="entry name" value="DUF243"/>
</dbReference>
<evidence type="ECO:0000256" key="2">
    <source>
        <dbReference type="SAM" id="SignalP"/>
    </source>
</evidence>
<dbReference type="OrthoDB" id="6376010at2759"/>
<feature type="compositionally biased region" description="Low complexity" evidence="1">
    <location>
        <begin position="282"/>
        <end position="305"/>
    </location>
</feature>
<proteinExistence type="predicted"/>
<dbReference type="EMBL" id="JRES01000310">
    <property type="protein sequence ID" value="KNC32442.1"/>
    <property type="molecule type" value="Genomic_DNA"/>
</dbReference>
<name>A0A0L0CJR1_LUCCU</name>
<dbReference type="Proteomes" id="UP000037069">
    <property type="component" value="Unassembled WGS sequence"/>
</dbReference>
<keyword evidence="2" id="KW-0732">Signal</keyword>
<gene>
    <name evidence="4" type="ORF">FF38_04968</name>
</gene>
<dbReference type="PANTHER" id="PTHR31927">
    <property type="entry name" value="FI07246P-RELATED-RELATED"/>
    <property type="match status" value="1"/>
</dbReference>
<feature type="signal peptide" evidence="2">
    <location>
        <begin position="1"/>
        <end position="15"/>
    </location>
</feature>
<feature type="region of interest" description="Disordered" evidence="1">
    <location>
        <begin position="277"/>
        <end position="306"/>
    </location>
</feature>
<keyword evidence="5" id="KW-1185">Reference proteome</keyword>
<comment type="caution">
    <text evidence="4">The sequence shown here is derived from an EMBL/GenBank/DDBJ whole genome shotgun (WGS) entry which is preliminary data.</text>
</comment>
<evidence type="ECO:0000313" key="5">
    <source>
        <dbReference type="Proteomes" id="UP000037069"/>
    </source>
</evidence>
<evidence type="ECO:0000259" key="3">
    <source>
        <dbReference type="SMART" id="SM00690"/>
    </source>
</evidence>